<dbReference type="AlphaFoldDB" id="A0A1Y3ARJ2"/>
<keyword evidence="3" id="KW-1185">Reference proteome</keyword>
<name>A0A1Y3ARJ2_EURMA</name>
<proteinExistence type="predicted"/>
<evidence type="ECO:0000256" key="1">
    <source>
        <dbReference type="SAM" id="Phobius"/>
    </source>
</evidence>
<evidence type="ECO:0000313" key="2">
    <source>
        <dbReference type="EMBL" id="OTF70488.1"/>
    </source>
</evidence>
<gene>
    <name evidence="2" type="ORF">BLA29_005292</name>
</gene>
<protein>
    <submittedName>
        <fullName evidence="2">Uncharacterized protein</fullName>
    </submittedName>
</protein>
<feature type="transmembrane region" description="Helical" evidence="1">
    <location>
        <begin position="426"/>
        <end position="449"/>
    </location>
</feature>
<comment type="caution">
    <text evidence="2">The sequence shown here is derived from an EMBL/GenBank/DDBJ whole genome shotgun (WGS) entry which is preliminary data.</text>
</comment>
<organism evidence="2 3">
    <name type="scientific">Euroglyphus maynei</name>
    <name type="common">Mayne's house dust mite</name>
    <dbReference type="NCBI Taxonomy" id="6958"/>
    <lineage>
        <taxon>Eukaryota</taxon>
        <taxon>Metazoa</taxon>
        <taxon>Ecdysozoa</taxon>
        <taxon>Arthropoda</taxon>
        <taxon>Chelicerata</taxon>
        <taxon>Arachnida</taxon>
        <taxon>Acari</taxon>
        <taxon>Acariformes</taxon>
        <taxon>Sarcoptiformes</taxon>
        <taxon>Astigmata</taxon>
        <taxon>Psoroptidia</taxon>
        <taxon>Analgoidea</taxon>
        <taxon>Pyroglyphidae</taxon>
        <taxon>Pyroglyphinae</taxon>
        <taxon>Euroglyphus</taxon>
    </lineage>
</organism>
<keyword evidence="1" id="KW-1133">Transmembrane helix</keyword>
<evidence type="ECO:0000313" key="3">
    <source>
        <dbReference type="Proteomes" id="UP000194236"/>
    </source>
</evidence>
<dbReference type="OrthoDB" id="6418648at2759"/>
<keyword evidence="1" id="KW-0472">Membrane</keyword>
<accession>A0A1Y3ARJ2</accession>
<sequence length="454" mass="52136">MLPLTMPQLSPIIVFPGSPVPIFNENQLTRLTVKTCDRFQTCTLHRSYPIRVEHSPNLTQSILQLIQYARRVYQTGDMINAMNHLNPILLKHDIEMENQTLFEMAINSSIEFATTAIQLPNLILSSGHYELMFSMFSHALHKTENLKIRRKLLNLIIRYFEKADAHSIRISIKNIRIIYANVMNSFVALRHWNNEEENLKFLQDIRETFKRIKKAIASRMPLGAHTVMLAERINHHTTMVESDQMTMLSSKIHTAYTEVIHSDNVEDLYIKAQMSQNRTITAKVRFGPEIRQMFNKSWDCGRRHPCSSVVQFVTVFPNESPFPHDVQAHRLSPIIDITIHAPHTGREQQIRGLFKASVFELSVTGNDSYGGSDYSTKCHYFDESTQKWRIDDIHPLGIAYNQVGCWSGHLSSFVVLRTIMGISADYVIGVLVACTMGVLILGMMVVFYVQRKND</sequence>
<feature type="non-terminal residue" evidence="2">
    <location>
        <position position="454"/>
    </location>
</feature>
<keyword evidence="1" id="KW-0812">Transmembrane</keyword>
<dbReference type="Proteomes" id="UP000194236">
    <property type="component" value="Unassembled WGS sequence"/>
</dbReference>
<reference evidence="2 3" key="1">
    <citation type="submission" date="2017-03" db="EMBL/GenBank/DDBJ databases">
        <title>Genome Survey of Euroglyphus maynei.</title>
        <authorList>
            <person name="Arlian L.G."/>
            <person name="Morgan M.S."/>
            <person name="Rider S.D."/>
        </authorList>
    </citation>
    <scope>NUCLEOTIDE SEQUENCE [LARGE SCALE GENOMIC DNA]</scope>
    <source>
        <strain evidence="2">Arlian Lab</strain>
        <tissue evidence="2">Whole body</tissue>
    </source>
</reference>
<dbReference type="EMBL" id="MUJZ01065452">
    <property type="protein sequence ID" value="OTF70488.1"/>
    <property type="molecule type" value="Genomic_DNA"/>
</dbReference>